<protein>
    <recommendedName>
        <fullName evidence="3">DUF2232 domain-containing protein</fullName>
    </recommendedName>
</protein>
<keyword evidence="1" id="KW-0472">Membrane</keyword>
<evidence type="ECO:0000313" key="2">
    <source>
        <dbReference type="EMBL" id="VFK54724.1"/>
    </source>
</evidence>
<feature type="transmembrane region" description="Helical" evidence="1">
    <location>
        <begin position="45"/>
        <end position="66"/>
    </location>
</feature>
<name>A0A450ZLR0_9GAMM</name>
<keyword evidence="1" id="KW-0812">Transmembrane</keyword>
<feature type="transmembrane region" description="Helical" evidence="1">
    <location>
        <begin position="164"/>
        <end position="185"/>
    </location>
</feature>
<proteinExistence type="predicted"/>
<keyword evidence="1" id="KW-1133">Transmembrane helix</keyword>
<dbReference type="EMBL" id="CAADFY010000052">
    <property type="protein sequence ID" value="VFK54724.1"/>
    <property type="molecule type" value="Genomic_DNA"/>
</dbReference>
<evidence type="ECO:0008006" key="3">
    <source>
        <dbReference type="Google" id="ProtNLM"/>
    </source>
</evidence>
<feature type="transmembrane region" description="Helical" evidence="1">
    <location>
        <begin position="234"/>
        <end position="256"/>
    </location>
</feature>
<feature type="transmembrane region" description="Helical" evidence="1">
    <location>
        <begin position="97"/>
        <end position="119"/>
    </location>
</feature>
<accession>A0A450ZLR0</accession>
<dbReference type="AlphaFoldDB" id="A0A450ZLR0"/>
<feature type="transmembrane region" description="Helical" evidence="1">
    <location>
        <begin position="73"/>
        <end position="91"/>
    </location>
</feature>
<organism evidence="2">
    <name type="scientific">Candidatus Kentrum sp. TUN</name>
    <dbReference type="NCBI Taxonomy" id="2126343"/>
    <lineage>
        <taxon>Bacteria</taxon>
        <taxon>Pseudomonadati</taxon>
        <taxon>Pseudomonadota</taxon>
        <taxon>Gammaproteobacteria</taxon>
        <taxon>Candidatus Kentrum</taxon>
    </lineage>
</organism>
<feature type="transmembrane region" description="Helical" evidence="1">
    <location>
        <begin position="15"/>
        <end position="39"/>
    </location>
</feature>
<gene>
    <name evidence="2" type="ORF">BECKTUN1418F_GA0071002_10523</name>
</gene>
<evidence type="ECO:0000256" key="1">
    <source>
        <dbReference type="SAM" id="Phobius"/>
    </source>
</evidence>
<reference evidence="2" key="1">
    <citation type="submission" date="2019-02" db="EMBL/GenBank/DDBJ databases">
        <authorList>
            <person name="Gruber-Vodicka R. H."/>
            <person name="Seah K. B. B."/>
        </authorList>
    </citation>
    <scope>NUCLEOTIDE SEQUENCE</scope>
    <source>
        <strain evidence="2">BECK_BY3</strain>
    </source>
</reference>
<sequence>MRAFLSRVMQVRSRAIIMAVLSLMLPPFGFVGGGIMGLATLRNGLVEGALVAGATMSLAGVATWFFMNTAAPVIVFMVVTGLPTLLLAATLRYTRSLATTMTIAGLYGAIGVIGLRIAIDGSSAWWRNQLHAILVQPALDEAAIDAGTMERLETLVDALTPMMIALPAGIMFSAILTLLLARWWHAILDNPGGFGSEFRDLRFDPRLAIAAIIIGCIVIFANQTAGISGDFLRIFIILYLFQGLAISHGVVVARGASTNWLVALYLLIVIDSIFIGFGFMTSLLVITGLIDAWFDFRARARGERRPRKP</sequence>
<feature type="transmembrane region" description="Helical" evidence="1">
    <location>
        <begin position="262"/>
        <end position="294"/>
    </location>
</feature>
<feature type="transmembrane region" description="Helical" evidence="1">
    <location>
        <begin position="205"/>
        <end position="222"/>
    </location>
</feature>